<dbReference type="RefSeq" id="WP_118534734.1">
    <property type="nucleotide sequence ID" value="NZ_JACOPG010000001.1"/>
</dbReference>
<evidence type="ECO:0000259" key="1">
    <source>
        <dbReference type="Pfam" id="PF20250"/>
    </source>
</evidence>
<reference evidence="2 3" key="1">
    <citation type="submission" date="2020-08" db="EMBL/GenBank/DDBJ databases">
        <title>Genome public.</title>
        <authorList>
            <person name="Liu C."/>
            <person name="Sun Q."/>
        </authorList>
    </citation>
    <scope>NUCLEOTIDE SEQUENCE [LARGE SCALE GENOMIC DNA]</scope>
    <source>
        <strain evidence="2 3">NSJ-9</strain>
    </source>
</reference>
<sequence>MEQRNGYFRITWKEQLAVCHLFAPKAEGVPVSYKELASFLDDHGISGYRERELAEAIAMGSDCVVPVGSGDGLEFAETMHMHCSLDKMKITATFYPPSQGGASLNEQDILAYLKGMGIRFGICQENIADFLANPIYCTQIVVAEGKQPRHGHDAKIEYFFNINPSLKPKHNEDGSVDYHALNTICAVEKGDKLATLHPVDEGEPGMDVFGKALPPRSVKNKVLEYGRNISISEDGLHLFSDVTGHVSLTGGKVFVSDVYEVQADVDTSTGDINYAGSVHIHGSVRGGFVVTSRGDIVVDGSVEDAMLQAGGDIIVQCGIQGMQRGLLEAKGNVITKYIENAKVFAGGYVETGSIIYSEVSAGEDVIVAEKKGFINGGVIRAGGKVEANSIGSSMGAHTVIEVGMPPEKKERFNQLQKDIAEDKKTLEKYRPVMEKYVAYVKTGQPLDAKHKIYFTQILATVNEAKRQLEANQTEYEALQREMMTGTHAKVVVKKDIYPGTQISISDASCVMQEKRSFCCLERKNGEIVINNM</sequence>
<comment type="caution">
    <text evidence="2">The sequence shown here is derived from an EMBL/GenBank/DDBJ whole genome shotgun (WGS) entry which is preliminary data.</text>
</comment>
<dbReference type="EMBL" id="JACOPG010000001">
    <property type="protein sequence ID" value="MBC5685271.1"/>
    <property type="molecule type" value="Genomic_DNA"/>
</dbReference>
<dbReference type="InterPro" id="IPR046865">
    <property type="entry name" value="FapA_b_solenoid"/>
</dbReference>
<dbReference type="Proteomes" id="UP000643810">
    <property type="component" value="Unassembled WGS sequence"/>
</dbReference>
<dbReference type="PANTHER" id="PTHR38032">
    <property type="entry name" value="POLYMERASE-RELATED"/>
    <property type="match status" value="1"/>
</dbReference>
<keyword evidence="3" id="KW-1185">Reference proteome</keyword>
<evidence type="ECO:0000313" key="2">
    <source>
        <dbReference type="EMBL" id="MBC5685271.1"/>
    </source>
</evidence>
<dbReference type="InterPro" id="IPR005646">
    <property type="entry name" value="FapA"/>
</dbReference>
<accession>A0ABR7GCV2</accession>
<evidence type="ECO:0000313" key="3">
    <source>
        <dbReference type="Proteomes" id="UP000643810"/>
    </source>
</evidence>
<organism evidence="2 3">
    <name type="scientific">Roseburia lenta</name>
    <dbReference type="NCBI Taxonomy" id="2763061"/>
    <lineage>
        <taxon>Bacteria</taxon>
        <taxon>Bacillati</taxon>
        <taxon>Bacillota</taxon>
        <taxon>Clostridia</taxon>
        <taxon>Lachnospirales</taxon>
        <taxon>Lachnospiraceae</taxon>
        <taxon>Roseburia</taxon>
    </lineage>
</organism>
<dbReference type="Pfam" id="PF03961">
    <property type="entry name" value="FapA"/>
    <property type="match status" value="1"/>
</dbReference>
<feature type="domain" description="Flagellar Assembly Protein A N-terminal region" evidence="1">
    <location>
        <begin position="82"/>
        <end position="249"/>
    </location>
</feature>
<dbReference type="Pfam" id="PF20250">
    <property type="entry name" value="FapA_N"/>
    <property type="match status" value="1"/>
</dbReference>
<gene>
    <name evidence="2" type="ORF">H8R94_01355</name>
</gene>
<proteinExistence type="predicted"/>
<dbReference type="InterPro" id="IPR046866">
    <property type="entry name" value="FapA_N"/>
</dbReference>
<protein>
    <submittedName>
        <fullName evidence="2">DUF342 domain-containing protein</fullName>
    </submittedName>
</protein>
<dbReference type="PANTHER" id="PTHR38032:SF1">
    <property type="entry name" value="RNA-BINDING PROTEIN KHPB N-TERMINAL DOMAIN-CONTAINING PROTEIN"/>
    <property type="match status" value="1"/>
</dbReference>
<name>A0ABR7GCV2_9FIRM</name>